<evidence type="ECO:0000256" key="2">
    <source>
        <dbReference type="ARBA" id="ARBA00022448"/>
    </source>
</evidence>
<dbReference type="PROSITE" id="PS00211">
    <property type="entry name" value="ABC_TRANSPORTER_1"/>
    <property type="match status" value="1"/>
</dbReference>
<dbReference type="InterPro" id="IPR026954">
    <property type="entry name" value="PknH-like_Extracell"/>
</dbReference>
<keyword evidence="5" id="KW-0547">Nucleotide-binding</keyword>
<evidence type="ECO:0000313" key="13">
    <source>
        <dbReference type="EMBL" id="MCV7169619.1"/>
    </source>
</evidence>
<dbReference type="InterPro" id="IPR013525">
    <property type="entry name" value="ABC2_TM"/>
</dbReference>
<dbReference type="SUPFAM" id="SSF52540">
    <property type="entry name" value="P-loop containing nucleoside triphosphate hydrolases"/>
    <property type="match status" value="1"/>
</dbReference>
<name>A0A9X3BLR5_9MYCO</name>
<keyword evidence="6 13" id="KW-0067">ATP-binding</keyword>
<dbReference type="InterPro" id="IPR000253">
    <property type="entry name" value="FHA_dom"/>
</dbReference>
<dbReference type="PROSITE" id="PS50006">
    <property type="entry name" value="FHA_DOMAIN"/>
    <property type="match status" value="1"/>
</dbReference>
<dbReference type="CDD" id="cd00060">
    <property type="entry name" value="FHA"/>
    <property type="match status" value="1"/>
</dbReference>
<dbReference type="Pfam" id="PF00498">
    <property type="entry name" value="FHA"/>
    <property type="match status" value="1"/>
</dbReference>
<feature type="transmembrane region" description="Helical" evidence="10">
    <location>
        <begin position="609"/>
        <end position="628"/>
    </location>
</feature>
<dbReference type="InterPro" id="IPR050352">
    <property type="entry name" value="ABCG_transporters"/>
</dbReference>
<keyword evidence="7 10" id="KW-1133">Transmembrane helix</keyword>
<dbReference type="Gene3D" id="2.60.200.20">
    <property type="match status" value="1"/>
</dbReference>
<organism evidence="13 14">
    <name type="scientific">[Mycobacterium] manitobense</name>
    <dbReference type="NCBI Taxonomy" id="190147"/>
    <lineage>
        <taxon>Bacteria</taxon>
        <taxon>Bacillati</taxon>
        <taxon>Actinomycetota</taxon>
        <taxon>Actinomycetes</taxon>
        <taxon>Mycobacteriales</taxon>
        <taxon>Mycobacteriaceae</taxon>
        <taxon>Mycolicibacterium</taxon>
    </lineage>
</organism>
<dbReference type="InterPro" id="IPR003439">
    <property type="entry name" value="ABC_transporter-like_ATP-bd"/>
</dbReference>
<dbReference type="PANTHER" id="PTHR48041:SF139">
    <property type="entry name" value="PROTEIN SCARLET"/>
    <property type="match status" value="1"/>
</dbReference>
<comment type="subcellular location">
    <subcellularLocation>
        <location evidence="1">Membrane</location>
        <topology evidence="1">Multi-pass membrane protein</topology>
    </subcellularLocation>
</comment>
<evidence type="ECO:0000256" key="10">
    <source>
        <dbReference type="SAM" id="Phobius"/>
    </source>
</evidence>
<keyword evidence="2" id="KW-0813">Transport</keyword>
<keyword evidence="4 10" id="KW-0812">Transmembrane</keyword>
<dbReference type="Pfam" id="PF14032">
    <property type="entry name" value="PknH_C"/>
    <property type="match status" value="1"/>
</dbReference>
<reference evidence="13" key="2">
    <citation type="journal article" date="2022" name="BMC Genomics">
        <title>Comparative genome analysis of mycobacteria focusing on tRNA and non-coding RNA.</title>
        <authorList>
            <person name="Behra P.R.K."/>
            <person name="Pettersson B.M.F."/>
            <person name="Ramesh M."/>
            <person name="Das S."/>
            <person name="Dasgupta S."/>
            <person name="Kirsebom L.A."/>
        </authorList>
    </citation>
    <scope>NUCLEOTIDE SEQUENCE</scope>
    <source>
        <strain evidence="13">DSM 44615</strain>
    </source>
</reference>
<dbReference type="AlphaFoldDB" id="A0A9X3BLR5"/>
<dbReference type="SMART" id="SM00240">
    <property type="entry name" value="FHA"/>
    <property type="match status" value="1"/>
</dbReference>
<keyword evidence="8 10" id="KW-0472">Membrane</keyword>
<protein>
    <submittedName>
        <fullName evidence="13">ATP-binding cassette domain-containing protein</fullName>
    </submittedName>
</protein>
<dbReference type="InterPro" id="IPR003593">
    <property type="entry name" value="AAA+_ATPase"/>
</dbReference>
<reference evidence="13" key="1">
    <citation type="submission" date="2020-07" db="EMBL/GenBank/DDBJ databases">
        <authorList>
            <person name="Pettersson B.M.F."/>
            <person name="Behra P.R.K."/>
            <person name="Ramesh M."/>
            <person name="Das S."/>
            <person name="Dasgupta S."/>
            <person name="Kirsebom L.A."/>
        </authorList>
    </citation>
    <scope>NUCLEOTIDE SEQUENCE</scope>
    <source>
        <strain evidence="13">DSM 44615</strain>
    </source>
</reference>
<feature type="transmembrane region" description="Helical" evidence="10">
    <location>
        <begin position="581"/>
        <end position="602"/>
    </location>
</feature>
<dbReference type="SUPFAM" id="SSF49879">
    <property type="entry name" value="SMAD/FHA domain"/>
    <property type="match status" value="1"/>
</dbReference>
<evidence type="ECO:0000259" key="11">
    <source>
        <dbReference type="PROSITE" id="PS50006"/>
    </source>
</evidence>
<feature type="transmembrane region" description="Helical" evidence="10">
    <location>
        <begin position="719"/>
        <end position="742"/>
    </location>
</feature>
<feature type="region of interest" description="Disordered" evidence="9">
    <location>
        <begin position="412"/>
        <end position="432"/>
    </location>
</feature>
<evidence type="ECO:0000259" key="12">
    <source>
        <dbReference type="PROSITE" id="PS50893"/>
    </source>
</evidence>
<dbReference type="InterPro" id="IPR038232">
    <property type="entry name" value="PknH-like_Extracell_sf"/>
</dbReference>
<dbReference type="GO" id="GO:0005524">
    <property type="term" value="F:ATP binding"/>
    <property type="evidence" value="ECO:0007669"/>
    <property type="project" value="UniProtKB-KW"/>
</dbReference>
<proteinExistence type="predicted"/>
<dbReference type="InterPro" id="IPR017871">
    <property type="entry name" value="ABC_transporter-like_CS"/>
</dbReference>
<dbReference type="Proteomes" id="UP001140293">
    <property type="component" value="Unassembled WGS sequence"/>
</dbReference>
<dbReference type="InterPro" id="IPR027417">
    <property type="entry name" value="P-loop_NTPase"/>
</dbReference>
<feature type="transmembrane region" description="Helical" evidence="10">
    <location>
        <begin position="456"/>
        <end position="475"/>
    </location>
</feature>
<evidence type="ECO:0000256" key="1">
    <source>
        <dbReference type="ARBA" id="ARBA00004141"/>
    </source>
</evidence>
<evidence type="ECO:0000256" key="4">
    <source>
        <dbReference type="ARBA" id="ARBA00022692"/>
    </source>
</evidence>
<dbReference type="Gene3D" id="3.40.50.300">
    <property type="entry name" value="P-loop containing nucleotide triphosphate hydrolases"/>
    <property type="match status" value="1"/>
</dbReference>
<sequence>PPPRPAPRATPPAPRPTPPAPRPPHRGAPPVTGAMSAPPVVPQPAQDEDLLGKVTGAVKRVVRPSATPAPAGALTVGRSASNTIVVDDALASRVHAYLVAVPGGMELRDNRSSNGTFVNGERVTSTVLRPGDTVAIGNTDLTFTGTTLTPKAATPQVGGLQAYQLGLVVDDDKSLLSNVSFSAGPGTLTAVIGPSGAGKSTLIKLLGGATQPTTGVVSFDGHNVQAEYASLRSRIGMVPQDDVVHRQLTVTKALNYAAQLRLPPDTSSADRKAVVARVLAELELTEHADKRVDKLSGGQRKRVSVAMELLTGPSLLILDEPTSGLDPALDRQVMSMLRRLADAGRVVVVVTHSLTYLSMCDQVLLLAPGGKTAFAGPPAQIAAAMGTSDWADIFAWVSTNPDAAHRAFLGRNPAAAQPPKPSPAAGPLGQPARTSSVKQMLTVLRRQGRLLVADRGYFLFLAVLPFILGALSLVVPGDVGLGEADPRGSSPNEPTQVLILLNISAVFMGTALTLRDLVGERPIFRREQAVGLSAGAYLVAKVVVYSIAAAAQVAILTAIVVAGKGGPTQGALVLGDATAELYVALAITAIVSALLGLLLSSIAKSSEQILPMLVAAIMLSIVFSGGLIPVTARVGLDQVSWFLPARWGFAASAATVDLLKIAPLVTVDDPLWRHEAKWWLFDIAMLVLLGIAFTLAVRWRLRLRSLGASAADADSRKGVPGWVVAVVALLAAAALVAALSVVTRGGGTRDPQAAPDIPEQGPAPTQDAITPAQLQGLLLDPNAVGSVMAALAGATAQPLSQFGTATVTPPECTGAADAGNTASYAASGFTGVAGRRLTDPGDPRVVVDQYVSSFPDADAAAIYQDEQINGWQACTGTTVGVGTPPAAVRQFVVGPSNNEDGRLTVSLTEDGNRCQRALLTDSNVVIDVRACGPDVDQQATDVAVQIADKIS</sequence>
<dbReference type="GO" id="GO:0016020">
    <property type="term" value="C:membrane"/>
    <property type="evidence" value="ECO:0007669"/>
    <property type="project" value="UniProtKB-SubCell"/>
</dbReference>
<feature type="transmembrane region" description="Helical" evidence="10">
    <location>
        <begin position="495"/>
        <end position="514"/>
    </location>
</feature>
<feature type="domain" description="FHA" evidence="11">
    <location>
        <begin position="74"/>
        <end position="123"/>
    </location>
</feature>
<feature type="domain" description="ABC transporter" evidence="12">
    <location>
        <begin position="160"/>
        <end position="393"/>
    </location>
</feature>
<accession>A0A9X3BLR5</accession>
<evidence type="ECO:0000256" key="8">
    <source>
        <dbReference type="ARBA" id="ARBA00023136"/>
    </source>
</evidence>
<feature type="transmembrane region" description="Helical" evidence="10">
    <location>
        <begin position="679"/>
        <end position="699"/>
    </location>
</feature>
<dbReference type="FunFam" id="3.40.50.300:FF:000474">
    <property type="entry name" value="Putative ABC transporter ATP-binding subunit"/>
    <property type="match status" value="1"/>
</dbReference>
<dbReference type="GO" id="GO:0140359">
    <property type="term" value="F:ABC-type transporter activity"/>
    <property type="evidence" value="ECO:0007669"/>
    <property type="project" value="InterPro"/>
</dbReference>
<evidence type="ECO:0000256" key="7">
    <source>
        <dbReference type="ARBA" id="ARBA00022989"/>
    </source>
</evidence>
<evidence type="ECO:0000256" key="6">
    <source>
        <dbReference type="ARBA" id="ARBA00022840"/>
    </source>
</evidence>
<evidence type="ECO:0000256" key="3">
    <source>
        <dbReference type="ARBA" id="ARBA00022553"/>
    </source>
</evidence>
<dbReference type="GO" id="GO:0016887">
    <property type="term" value="F:ATP hydrolysis activity"/>
    <property type="evidence" value="ECO:0007669"/>
    <property type="project" value="InterPro"/>
</dbReference>
<feature type="compositionally biased region" description="Pro residues" evidence="9">
    <location>
        <begin position="1"/>
        <end position="22"/>
    </location>
</feature>
<dbReference type="EMBL" id="JACKSJ010000051">
    <property type="protein sequence ID" value="MCV7169619.1"/>
    <property type="molecule type" value="Genomic_DNA"/>
</dbReference>
<gene>
    <name evidence="13" type="ORF">H7I41_06750</name>
</gene>
<feature type="region of interest" description="Disordered" evidence="9">
    <location>
        <begin position="1"/>
        <end position="46"/>
    </location>
</feature>
<dbReference type="PANTHER" id="PTHR48041">
    <property type="entry name" value="ABC TRANSPORTER G FAMILY MEMBER 28"/>
    <property type="match status" value="1"/>
</dbReference>
<keyword evidence="3" id="KW-0597">Phosphoprotein</keyword>
<dbReference type="SMART" id="SM00382">
    <property type="entry name" value="AAA"/>
    <property type="match status" value="1"/>
</dbReference>
<comment type="caution">
    <text evidence="13">The sequence shown here is derived from an EMBL/GenBank/DDBJ whole genome shotgun (WGS) entry which is preliminary data.</text>
</comment>
<evidence type="ECO:0000256" key="9">
    <source>
        <dbReference type="SAM" id="MobiDB-lite"/>
    </source>
</evidence>
<dbReference type="Pfam" id="PF00005">
    <property type="entry name" value="ABC_tran"/>
    <property type="match status" value="1"/>
</dbReference>
<dbReference type="InterPro" id="IPR008984">
    <property type="entry name" value="SMAD_FHA_dom_sf"/>
</dbReference>
<dbReference type="PROSITE" id="PS50893">
    <property type="entry name" value="ABC_TRANSPORTER_2"/>
    <property type="match status" value="1"/>
</dbReference>
<feature type="non-terminal residue" evidence="13">
    <location>
        <position position="1"/>
    </location>
</feature>
<feature type="region of interest" description="Disordered" evidence="9">
    <location>
        <begin position="746"/>
        <end position="766"/>
    </location>
</feature>
<evidence type="ECO:0000313" key="14">
    <source>
        <dbReference type="Proteomes" id="UP001140293"/>
    </source>
</evidence>
<evidence type="ECO:0000256" key="5">
    <source>
        <dbReference type="ARBA" id="ARBA00022741"/>
    </source>
</evidence>
<keyword evidence="14" id="KW-1185">Reference proteome</keyword>
<feature type="transmembrane region" description="Helical" evidence="10">
    <location>
        <begin position="535"/>
        <end position="561"/>
    </location>
</feature>
<dbReference type="Gene3D" id="3.40.1000.70">
    <property type="entry name" value="PknH-like extracellular domain"/>
    <property type="match status" value="1"/>
</dbReference>
<dbReference type="Pfam" id="PF01061">
    <property type="entry name" value="ABC2_membrane"/>
    <property type="match status" value="1"/>
</dbReference>